<keyword evidence="1 10" id="KW-0540">Nuclease</keyword>
<keyword evidence="6 10" id="KW-0269">Exonuclease</keyword>
<keyword evidence="2 10" id="KW-0547">Nucleotide-binding</keyword>
<dbReference type="InterPro" id="IPR006697">
    <property type="entry name" value="RecC"/>
</dbReference>
<keyword evidence="4 10" id="KW-0378">Hydrolase</keyword>
<dbReference type="Pfam" id="PF17946">
    <property type="entry name" value="RecC_C"/>
    <property type="match status" value="1"/>
</dbReference>
<keyword evidence="13" id="KW-1185">Reference proteome</keyword>
<dbReference type="Gene3D" id="1.10.10.160">
    <property type="match status" value="1"/>
</dbReference>
<dbReference type="Pfam" id="PF04257">
    <property type="entry name" value="Exonuc_V_gamma"/>
    <property type="match status" value="1"/>
</dbReference>
<evidence type="ECO:0000256" key="1">
    <source>
        <dbReference type="ARBA" id="ARBA00022722"/>
    </source>
</evidence>
<keyword evidence="8 10" id="KW-0238">DNA-binding</keyword>
<keyword evidence="5 10" id="KW-0347">Helicase</keyword>
<comment type="function">
    <text evidence="10">A helicase/nuclease that prepares dsDNA breaks (DSB) for recombinational DNA repair. Binds to DSBs and unwinds DNA via a highly rapid and processive ATP-dependent bidirectional helicase activity. Unwinds dsDNA until it encounters a Chi (crossover hotspot instigator) sequence from the 3' direction. Cuts ssDNA a few nucleotides 3' to the Chi site. The properties and activities of the enzyme are changed at Chi. The Chi-altered holoenzyme produces a long 3'-ssDNA overhang and facilitates RecA-binding to the ssDNA for homologous DNA recombination and repair. Holoenzyme degrades any linearized DNA that is unable to undergo homologous recombination. In the holoenzyme this subunit recognizes the wild-type Chi sequence, and when added to isolated RecB increases its ATP-dependent helicase processivity.</text>
</comment>
<dbReference type="InterPro" id="IPR027417">
    <property type="entry name" value="P-loop_NTPase"/>
</dbReference>
<comment type="miscellaneous">
    <text evidence="10">In the RecBCD complex, RecB has a slow 3'-5' helicase, an exonuclease activity and loads RecA onto ssDNA, RecD has a fast 5'-3' helicase activity, while RecC stimulates the ATPase and processivity of the RecB helicase and contributes to recognition of the Chi site.</text>
</comment>
<proteinExistence type="inferred from homology"/>
<dbReference type="NCBIfam" id="TIGR01450">
    <property type="entry name" value="recC"/>
    <property type="match status" value="1"/>
</dbReference>
<dbReference type="Gene3D" id="3.40.50.300">
    <property type="entry name" value="P-loop containing nucleotide triphosphate hydrolases"/>
    <property type="match status" value="2"/>
</dbReference>
<dbReference type="GO" id="GO:0008854">
    <property type="term" value="F:exodeoxyribonuclease V activity"/>
    <property type="evidence" value="ECO:0007669"/>
    <property type="project" value="UniProtKB-EC"/>
</dbReference>
<evidence type="ECO:0000256" key="2">
    <source>
        <dbReference type="ARBA" id="ARBA00022741"/>
    </source>
</evidence>
<name>A0ABT2PQ20_9BURK</name>
<protein>
    <recommendedName>
        <fullName evidence="10">RecBCD enzyme subunit RecC</fullName>
    </recommendedName>
    <alternativeName>
        <fullName evidence="10">Exonuclease V subunit RecC</fullName>
        <shortName evidence="10">ExoV subunit RecC</shortName>
    </alternativeName>
    <alternativeName>
        <fullName evidence="10">Helicase/nuclease RecBCD subunit RecC</fullName>
    </alternativeName>
</protein>
<keyword evidence="7 10" id="KW-0067">ATP-binding</keyword>
<organism evidence="12 13">
    <name type="scientific">Acidovorax bellezanensis</name>
    <dbReference type="NCBI Taxonomy" id="2976702"/>
    <lineage>
        <taxon>Bacteria</taxon>
        <taxon>Pseudomonadati</taxon>
        <taxon>Pseudomonadota</taxon>
        <taxon>Betaproteobacteria</taxon>
        <taxon>Burkholderiales</taxon>
        <taxon>Comamonadaceae</taxon>
        <taxon>Acidovorax</taxon>
    </lineage>
</organism>
<keyword evidence="3 10" id="KW-0227">DNA damage</keyword>
<dbReference type="PANTHER" id="PTHR30591:SF1">
    <property type="entry name" value="RECBCD ENZYME SUBUNIT RECC"/>
    <property type="match status" value="1"/>
</dbReference>
<evidence type="ECO:0000313" key="12">
    <source>
        <dbReference type="EMBL" id="MCT9812563.1"/>
    </source>
</evidence>
<dbReference type="InterPro" id="IPR013986">
    <property type="entry name" value="DExx_box_DNA_helicase_dom_sf"/>
</dbReference>
<evidence type="ECO:0000256" key="10">
    <source>
        <dbReference type="HAMAP-Rule" id="MF_01486"/>
    </source>
</evidence>
<feature type="domain" description="RecC C-terminal" evidence="11">
    <location>
        <begin position="877"/>
        <end position="1126"/>
    </location>
</feature>
<evidence type="ECO:0000256" key="5">
    <source>
        <dbReference type="ARBA" id="ARBA00022806"/>
    </source>
</evidence>
<dbReference type="RefSeq" id="WP_261501811.1">
    <property type="nucleotide sequence ID" value="NZ_JAODYH010000010.1"/>
</dbReference>
<dbReference type="HAMAP" id="MF_01486">
    <property type="entry name" value="RecC"/>
    <property type="match status" value="1"/>
</dbReference>
<dbReference type="PIRSF" id="PIRSF000980">
    <property type="entry name" value="RecC"/>
    <property type="match status" value="1"/>
</dbReference>
<dbReference type="Gene3D" id="3.40.50.10930">
    <property type="match status" value="1"/>
</dbReference>
<evidence type="ECO:0000256" key="8">
    <source>
        <dbReference type="ARBA" id="ARBA00023125"/>
    </source>
</evidence>
<dbReference type="SUPFAM" id="SSF52980">
    <property type="entry name" value="Restriction endonuclease-like"/>
    <property type="match status" value="1"/>
</dbReference>
<evidence type="ECO:0000313" key="13">
    <source>
        <dbReference type="Proteomes" id="UP001525968"/>
    </source>
</evidence>
<dbReference type="InterPro" id="IPR011335">
    <property type="entry name" value="Restrct_endonuc-II-like"/>
</dbReference>
<sequence>MASTLQPGLIALHGNRTESLAETVFSWLRAHPLAPLEQEVVLVQSNGMAEWFKMGLAQSQGVCAAARVELPARFLWRSYRQVLGAAAVPRQSPLDKTALTWRLMRLLPQCAAQEGFAPIAGFLGFLSPGRPKTKSAPSGGSEPHAVGERGGFDAQRLLQLADRLADLFDQYQIYRADWLDAWAEGRDMLLAPGKPPLPVPEEQLWQPRLWRCVLAELDETERASTRPQLHRRVIEVLESGEPLVQPLARRVVLFGMSHLPLSMLQTLSAMARHSQILLAVPNPCRFHWADAIDGRDLLRMQRRRQPLKNGRDLAALPLEMMHAHAHPLLSSWGRQARDYVRQLDAFETVLPEGIAAELPRVDIFDEEVDLDAPLLAQVQQCIRDMVPLAEHPRSAVARSDRSIVFHCAHSMVRELEVLHDQLLALLAEPAANAPDGQALQPRDVVVMVPAIEGVAASIRAVFGQYGRHDARHIPFDIADLSASDNNPLVAALQWLLRLPQQRCRLSELRDLLDVPAVAARFGLKTEDLPQLSAWMAGAGIRWGLNAEQRGALGLAACGEQNSAWFGLHRMLLGFASGNGPLEDVEGLAQIAQIEPYAEVGGLDAELAGQLATLLERLLDWWALAGDDADPVGWAQRFRQLLADFFVAQTDSDRAMLAALDAALSAWLEACELGGFGERIELVVAQQAWLEIVQQPSVDSRFRAGGVTFCTLMPMRAIPFQVVCLLGMNDGDYPRRAMRSDFDLMAWPGQLRPGDRARRDDDRQLMLEALLSARRMLYISWAGRSVRDNSEQPPSVLVSQLRDYLAAGWCGEGGAMGDDSLLEQRTVAHPLQPFSRRYFAPDSLLRTYAREWRAAHLAQAAGEGVPPLPAFVPDIAVPLTLAQLHGFVLHPAQAFFRHRLNVRFEQDEQVTFDEEAFGVEGLAAYGFVQQLQLQVVADIEAAPQQLASATLEQRVAGHLARIQRAGALPLAGLGERKRTELQASVVPSLQSWLAHRSLLDRPVQRQRLHLELDGLVFEDWLDDLRVPDRDGEAVPAWLELQPRALLGNKGEVRPGSVLLPYLRSLVAAACGVQVQGIVAGRDATLVLRPMPAGEALAQCQTLLQVWQAGQDSPLPLPLKTALAAAASGEDLARAETAYEGDGFAQQGEADDACWARLFPDFEALTEDGRFVPLAEAVHAPLLAWLAEHVQVLEPGAVAPMIYLPPLELA</sequence>
<dbReference type="SUPFAM" id="SSF52540">
    <property type="entry name" value="P-loop containing nucleoside triphosphate hydrolases"/>
    <property type="match status" value="2"/>
</dbReference>
<dbReference type="Proteomes" id="UP001525968">
    <property type="component" value="Unassembled WGS sequence"/>
</dbReference>
<evidence type="ECO:0000256" key="6">
    <source>
        <dbReference type="ARBA" id="ARBA00022839"/>
    </source>
</evidence>
<keyword evidence="9 10" id="KW-0234">DNA repair</keyword>
<evidence type="ECO:0000259" key="11">
    <source>
        <dbReference type="Pfam" id="PF17946"/>
    </source>
</evidence>
<evidence type="ECO:0000256" key="9">
    <source>
        <dbReference type="ARBA" id="ARBA00023204"/>
    </source>
</evidence>
<evidence type="ECO:0000256" key="4">
    <source>
        <dbReference type="ARBA" id="ARBA00022801"/>
    </source>
</evidence>
<evidence type="ECO:0000256" key="7">
    <source>
        <dbReference type="ARBA" id="ARBA00022840"/>
    </source>
</evidence>
<comment type="similarity">
    <text evidence="10">Belongs to the RecC family.</text>
</comment>
<dbReference type="PANTHER" id="PTHR30591">
    <property type="entry name" value="RECBCD ENZYME SUBUNIT RECC"/>
    <property type="match status" value="1"/>
</dbReference>
<comment type="caution">
    <text evidence="12">The sequence shown here is derived from an EMBL/GenBank/DDBJ whole genome shotgun (WGS) entry which is preliminary data.</text>
</comment>
<reference evidence="12 13" key="1">
    <citation type="submission" date="2022-09" db="EMBL/GenBank/DDBJ databases">
        <title>Draft genome of isolate Be4.</title>
        <authorList>
            <person name="Sanchez-Castro I."/>
            <person name="Martinez-Rodriguez P."/>
            <person name="Descostes M."/>
            <person name="Merroun M."/>
        </authorList>
    </citation>
    <scope>NUCLEOTIDE SEQUENCE [LARGE SCALE GENOMIC DNA]</scope>
    <source>
        <strain evidence="12 13">Be4</strain>
    </source>
</reference>
<accession>A0ABT2PQ20</accession>
<gene>
    <name evidence="10 12" type="primary">recC</name>
    <name evidence="12" type="ORF">N0K08_18180</name>
</gene>
<dbReference type="EMBL" id="JAODYH010000010">
    <property type="protein sequence ID" value="MCT9812563.1"/>
    <property type="molecule type" value="Genomic_DNA"/>
</dbReference>
<comment type="subunit">
    <text evidence="10">Heterotrimer of RecB, RecC and RecD. All subunits contribute to DNA-binding.</text>
</comment>
<dbReference type="InterPro" id="IPR041500">
    <property type="entry name" value="RecC_C"/>
</dbReference>
<evidence type="ECO:0000256" key="3">
    <source>
        <dbReference type="ARBA" id="ARBA00022763"/>
    </source>
</evidence>